<gene>
    <name evidence="3" type="ORF">IDM48_07070</name>
</gene>
<feature type="transmembrane region" description="Helical" evidence="2">
    <location>
        <begin position="88"/>
        <end position="107"/>
    </location>
</feature>
<dbReference type="EMBL" id="CP061538">
    <property type="protein sequence ID" value="QNV39180.1"/>
    <property type="molecule type" value="Genomic_DNA"/>
</dbReference>
<evidence type="ECO:0000256" key="2">
    <source>
        <dbReference type="SAM" id="Phobius"/>
    </source>
</evidence>
<keyword evidence="4" id="KW-1185">Reference proteome</keyword>
<feature type="compositionally biased region" description="Basic and acidic residues" evidence="1">
    <location>
        <begin position="249"/>
        <end position="263"/>
    </location>
</feature>
<feature type="region of interest" description="Disordered" evidence="1">
    <location>
        <begin position="235"/>
        <end position="263"/>
    </location>
</feature>
<reference evidence="3 4" key="1">
    <citation type="submission" date="2020-09" db="EMBL/GenBank/DDBJ databases">
        <title>Investigation of environmental microbe.</title>
        <authorList>
            <person name="Ou Y."/>
            <person name="Kang Q."/>
        </authorList>
    </citation>
    <scope>NUCLEOTIDE SEQUENCE [LARGE SCALE GENOMIC DNA]</scope>
    <source>
        <strain evidence="3 4">KJZ-9</strain>
    </source>
</reference>
<dbReference type="Pfam" id="PF13829">
    <property type="entry name" value="DUF4191"/>
    <property type="match status" value="1"/>
</dbReference>
<dbReference type="KEGG" id="rama:IDM48_07070"/>
<evidence type="ECO:0000313" key="4">
    <source>
        <dbReference type="Proteomes" id="UP000516421"/>
    </source>
</evidence>
<proteinExistence type="predicted"/>
<keyword evidence="2" id="KW-1133">Transmembrane helix</keyword>
<evidence type="ECO:0000256" key="1">
    <source>
        <dbReference type="SAM" id="MobiDB-lite"/>
    </source>
</evidence>
<keyword evidence="2" id="KW-0472">Membrane</keyword>
<dbReference type="InterPro" id="IPR025445">
    <property type="entry name" value="DUF4191"/>
</dbReference>
<dbReference type="Proteomes" id="UP000516421">
    <property type="component" value="Chromosome"/>
</dbReference>
<organism evidence="3 4">
    <name type="scientific">Rothia amarae</name>
    <dbReference type="NCBI Taxonomy" id="169480"/>
    <lineage>
        <taxon>Bacteria</taxon>
        <taxon>Bacillati</taxon>
        <taxon>Actinomycetota</taxon>
        <taxon>Actinomycetes</taxon>
        <taxon>Micrococcales</taxon>
        <taxon>Micrococcaceae</taxon>
        <taxon>Rothia</taxon>
    </lineage>
</organism>
<feature type="transmembrane region" description="Helical" evidence="2">
    <location>
        <begin position="63"/>
        <end position="82"/>
    </location>
</feature>
<protein>
    <submittedName>
        <fullName evidence="3">DUF4191 domain-containing protein</fullName>
    </submittedName>
</protein>
<keyword evidence="2" id="KW-0812">Transmembrane</keyword>
<evidence type="ECO:0000313" key="3">
    <source>
        <dbReference type="EMBL" id="QNV39180.1"/>
    </source>
</evidence>
<dbReference type="AlphaFoldDB" id="A0A7H2BHN4"/>
<name>A0A7H2BHN4_9MICC</name>
<sequence length="263" mass="29063">MRPRAVGLTRRIIQDPLDEGQIVASRREDARAEKEQKKKDKGPGMFAQMKQVFAMTRKSDPNVVWVMLACALAVLLLFILIGVLTGNWITWTLIGIPFAILVAVLVLSRRAERAAFNQIDGQPGASGAALSSLRRGWIVEERPVAMNPRTQDLVFRALGRPGVVLVAEGHSQRVGGLIAQEKKRLKRIAPNVPVHVIKSGNGEGQTPVKNITKEMRKLPKTLTEQEVHAINGRLSSLGNNLMPMPKGIDPTRMRPDRKGMRGR</sequence>
<accession>A0A7H2BHN4</accession>